<accession>U4TN36</accession>
<evidence type="ECO:0000313" key="10">
    <source>
        <dbReference type="Proteomes" id="UP000030647"/>
    </source>
</evidence>
<dbReference type="GO" id="GO:1901136">
    <property type="term" value="P:carbohydrate derivative catabolic process"/>
    <property type="evidence" value="ECO:0007669"/>
    <property type="project" value="UniProtKB-ARBA"/>
</dbReference>
<keyword evidence="4 6" id="KW-0326">Glycosidase</keyword>
<dbReference type="Pfam" id="PF00150">
    <property type="entry name" value="Cellulase"/>
    <property type="match status" value="1"/>
</dbReference>
<dbReference type="STRING" id="1231336.L248_2330"/>
<gene>
    <name evidence="9" type="ORF">L248_2330</name>
</gene>
<dbReference type="PANTHER" id="PTHR31308:SF3">
    <property type="entry name" value="ENDOGLYCOCERAMIDASE"/>
    <property type="match status" value="1"/>
</dbReference>
<evidence type="ECO:0000256" key="2">
    <source>
        <dbReference type="ARBA" id="ARBA00022801"/>
    </source>
</evidence>
<sequence>MDKMRVSGDRFVNERGEQVIFNGINLVEKDPANDMITPGGDRLYEQLATHGFNLIRFGIYWNKVEPAPGQIDMAYLGRVAAQIQLAARHELYVFLDMHQDLYAAKWGDGAPDWAVQDDGLAFNRSGLWSDSYFISPGLHHAQDHFWANDPASDGVGLTDHYLHAWQAIAKYFLEADNVIGFDLMNEPFPGSQAQEIVQAVLGYAGQRFQVTPDQLMAMWLDDTAKQKLLAQLNEGDTYSAVLQAMTPAVQAFETQTLNPFYEKMAAGLHDLLNGKALFLESSVFANIGVPSALTFTADNSLVYAPHAYDLVVDTNHFESYSTARLDHSLKVIRATQEKAGVPVVLGEWGAYFNQPETKAISEFHIQHVEANQWSQTYWSYYPEFFSSPTAAVLDRPYPQAINGDLRRYRYDPATQQFELAFKTLPGTSRIFVPHLATVELSQLAAQGMRADKRALPGGTGGVLFITADREQEVVLHLQIG</sequence>
<dbReference type="PANTHER" id="PTHR31308">
    <property type="match status" value="1"/>
</dbReference>
<evidence type="ECO:0000256" key="6">
    <source>
        <dbReference type="RuleBase" id="RU361153"/>
    </source>
</evidence>
<dbReference type="InterPro" id="IPR018087">
    <property type="entry name" value="Glyco_hydro_5_CS"/>
</dbReference>
<dbReference type="Gene3D" id="3.20.20.80">
    <property type="entry name" value="Glycosidases"/>
    <property type="match status" value="1"/>
</dbReference>
<dbReference type="InterPro" id="IPR041036">
    <property type="entry name" value="GH5_C"/>
</dbReference>
<protein>
    <submittedName>
        <fullName evidence="9">Uncharacterized protein</fullName>
    </submittedName>
</protein>
<evidence type="ECO:0000256" key="3">
    <source>
        <dbReference type="ARBA" id="ARBA00023001"/>
    </source>
</evidence>
<keyword evidence="5" id="KW-0624">Polysaccharide degradation</keyword>
<dbReference type="HOGENOM" id="CLU_027657_1_0_9"/>
<dbReference type="InterPro" id="IPR001547">
    <property type="entry name" value="Glyco_hydro_5"/>
</dbReference>
<evidence type="ECO:0000259" key="7">
    <source>
        <dbReference type="Pfam" id="PF00150"/>
    </source>
</evidence>
<keyword evidence="3" id="KW-0136">Cellulose degradation</keyword>
<dbReference type="OrthoDB" id="9800475at2"/>
<dbReference type="SUPFAM" id="SSF51445">
    <property type="entry name" value="(Trans)glycosidases"/>
    <property type="match status" value="1"/>
</dbReference>
<organism evidence="9 10">
    <name type="scientific">Schleiferilactobacillus shenzhenensis LY-73</name>
    <dbReference type="NCBI Taxonomy" id="1231336"/>
    <lineage>
        <taxon>Bacteria</taxon>
        <taxon>Bacillati</taxon>
        <taxon>Bacillota</taxon>
        <taxon>Bacilli</taxon>
        <taxon>Lactobacillales</taxon>
        <taxon>Lactobacillaceae</taxon>
        <taxon>Schleiferilactobacillus</taxon>
    </lineage>
</organism>
<evidence type="ECO:0000313" key="9">
    <source>
        <dbReference type="EMBL" id="ERL65644.1"/>
    </source>
</evidence>
<dbReference type="EMBL" id="KI271585">
    <property type="protein sequence ID" value="ERL65644.1"/>
    <property type="molecule type" value="Genomic_DNA"/>
</dbReference>
<dbReference type="Proteomes" id="UP000030647">
    <property type="component" value="Unassembled WGS sequence"/>
</dbReference>
<comment type="similarity">
    <text evidence="1 6">Belongs to the glycosyl hydrolase 5 (cellulase A) family.</text>
</comment>
<dbReference type="GO" id="GO:0030245">
    <property type="term" value="P:cellulose catabolic process"/>
    <property type="evidence" value="ECO:0007669"/>
    <property type="project" value="UniProtKB-KW"/>
</dbReference>
<dbReference type="RefSeq" id="WP_022528996.1">
    <property type="nucleotide sequence ID" value="NZ_KI271585.1"/>
</dbReference>
<keyword evidence="10" id="KW-1185">Reference proteome</keyword>
<proteinExistence type="inferred from homology"/>
<reference evidence="10" key="1">
    <citation type="journal article" date="2013" name="Genome Announc.">
        <title>Whole-Genome Sequencing of Lactobacillus shenzhenensis Strain LY-73T.</title>
        <authorList>
            <person name="Lin Z."/>
            <person name="Liu Z."/>
            <person name="Yang R."/>
            <person name="Zou Y."/>
            <person name="Wan D."/>
            <person name="Chen J."/>
            <person name="Guo M."/>
            <person name="Zhao J."/>
            <person name="Fang C."/>
            <person name="Yang R."/>
            <person name="Liu F."/>
        </authorList>
    </citation>
    <scope>NUCLEOTIDE SEQUENCE [LARGE SCALE GENOMIC DNA]</scope>
    <source>
        <strain evidence="10">LY-73</strain>
    </source>
</reference>
<feature type="domain" description="Glycoside hydrolase family 5 C-terminal" evidence="8">
    <location>
        <begin position="395"/>
        <end position="436"/>
    </location>
</feature>
<dbReference type="GO" id="GO:0004553">
    <property type="term" value="F:hydrolase activity, hydrolyzing O-glycosyl compounds"/>
    <property type="evidence" value="ECO:0007669"/>
    <property type="project" value="InterPro"/>
</dbReference>
<evidence type="ECO:0000259" key="8">
    <source>
        <dbReference type="Pfam" id="PF18564"/>
    </source>
</evidence>
<dbReference type="InterPro" id="IPR013780">
    <property type="entry name" value="Glyco_hydro_b"/>
</dbReference>
<dbReference type="GO" id="GO:0016042">
    <property type="term" value="P:lipid catabolic process"/>
    <property type="evidence" value="ECO:0007669"/>
    <property type="project" value="UniProtKB-ARBA"/>
</dbReference>
<keyword evidence="2 6" id="KW-0378">Hydrolase</keyword>
<dbReference type="InterPro" id="IPR017853">
    <property type="entry name" value="GH"/>
</dbReference>
<feature type="domain" description="Glycoside hydrolase family 5" evidence="7">
    <location>
        <begin position="13"/>
        <end position="381"/>
    </location>
</feature>
<evidence type="ECO:0000256" key="5">
    <source>
        <dbReference type="ARBA" id="ARBA00023326"/>
    </source>
</evidence>
<evidence type="ECO:0000256" key="4">
    <source>
        <dbReference type="ARBA" id="ARBA00023295"/>
    </source>
</evidence>
<keyword evidence="5" id="KW-0119">Carbohydrate metabolism</keyword>
<name>U4TN36_9LACO</name>
<dbReference type="Gene3D" id="2.60.40.1180">
    <property type="entry name" value="Golgi alpha-mannosidase II"/>
    <property type="match status" value="1"/>
</dbReference>
<dbReference type="PROSITE" id="PS00659">
    <property type="entry name" value="GLYCOSYL_HYDROL_F5"/>
    <property type="match status" value="1"/>
</dbReference>
<evidence type="ECO:0000256" key="1">
    <source>
        <dbReference type="ARBA" id="ARBA00005641"/>
    </source>
</evidence>
<dbReference type="eggNOG" id="COG2730">
    <property type="taxonomic scope" value="Bacteria"/>
</dbReference>
<dbReference type="Pfam" id="PF18564">
    <property type="entry name" value="Glyco_hydro_5_C"/>
    <property type="match status" value="1"/>
</dbReference>
<dbReference type="InterPro" id="IPR052066">
    <property type="entry name" value="Glycosphingolipid_Hydrolases"/>
</dbReference>
<dbReference type="AlphaFoldDB" id="U4TN36"/>